<comment type="caution">
    <text evidence="2">The sequence shown here is derived from an EMBL/GenBank/DDBJ whole genome shotgun (WGS) entry which is preliminary data.</text>
</comment>
<feature type="transmembrane region" description="Helical" evidence="1">
    <location>
        <begin position="9"/>
        <end position="26"/>
    </location>
</feature>
<protein>
    <submittedName>
        <fullName evidence="2">Uncharacterized protein</fullName>
    </submittedName>
</protein>
<keyword evidence="3" id="KW-1185">Reference proteome</keyword>
<sequence length="46" mass="5526">MQCICRQKIAWYSSFFILCLLVQFAAKFHYKGMYRNFTGTRIMVPL</sequence>
<gene>
    <name evidence="2" type="ORF">SPARVUS_LOCUS13220319</name>
</gene>
<evidence type="ECO:0000256" key="1">
    <source>
        <dbReference type="SAM" id="Phobius"/>
    </source>
</evidence>
<keyword evidence="1" id="KW-1133">Transmembrane helix</keyword>
<name>A0ABN9G1Q2_9NEOB</name>
<accession>A0ABN9G1Q2</accession>
<reference evidence="2" key="1">
    <citation type="submission" date="2023-05" db="EMBL/GenBank/DDBJ databases">
        <authorList>
            <person name="Stuckert A."/>
        </authorList>
    </citation>
    <scope>NUCLEOTIDE SEQUENCE</scope>
</reference>
<organism evidence="2 3">
    <name type="scientific">Staurois parvus</name>
    <dbReference type="NCBI Taxonomy" id="386267"/>
    <lineage>
        <taxon>Eukaryota</taxon>
        <taxon>Metazoa</taxon>
        <taxon>Chordata</taxon>
        <taxon>Craniata</taxon>
        <taxon>Vertebrata</taxon>
        <taxon>Euteleostomi</taxon>
        <taxon>Amphibia</taxon>
        <taxon>Batrachia</taxon>
        <taxon>Anura</taxon>
        <taxon>Neobatrachia</taxon>
        <taxon>Ranoidea</taxon>
        <taxon>Ranidae</taxon>
        <taxon>Staurois</taxon>
    </lineage>
</organism>
<dbReference type="Proteomes" id="UP001162483">
    <property type="component" value="Unassembled WGS sequence"/>
</dbReference>
<proteinExistence type="predicted"/>
<evidence type="ECO:0000313" key="3">
    <source>
        <dbReference type="Proteomes" id="UP001162483"/>
    </source>
</evidence>
<keyword evidence="1" id="KW-0472">Membrane</keyword>
<evidence type="ECO:0000313" key="2">
    <source>
        <dbReference type="EMBL" id="CAI9602837.1"/>
    </source>
</evidence>
<keyword evidence="1" id="KW-0812">Transmembrane</keyword>
<dbReference type="EMBL" id="CATNWA010017744">
    <property type="protein sequence ID" value="CAI9602837.1"/>
    <property type="molecule type" value="Genomic_DNA"/>
</dbReference>